<reference evidence="3 4" key="1">
    <citation type="submission" date="2008-07" db="EMBL/GenBank/DDBJ databases">
        <authorList>
            <person name="El-Sayed N."/>
            <person name="Caler E."/>
            <person name="Inman J."/>
            <person name="Amedeo P."/>
            <person name="Hass B."/>
            <person name="Wortman J."/>
        </authorList>
    </citation>
    <scope>NUCLEOTIDE SEQUENCE [LARGE SCALE GENOMIC DNA]</scope>
    <source>
        <strain evidence="4">ATCC 50983 / TXsc</strain>
    </source>
</reference>
<protein>
    <submittedName>
        <fullName evidence="3">Glutathione S-transferase, putative</fullName>
    </submittedName>
</protein>
<dbReference type="RefSeq" id="XP_002783356.1">
    <property type="nucleotide sequence ID" value="XM_002783310.1"/>
</dbReference>
<dbReference type="InterPro" id="IPR004045">
    <property type="entry name" value="Glutathione_S-Trfase_N"/>
</dbReference>
<dbReference type="SFLD" id="SFLDG01205">
    <property type="entry name" value="AMPS.1"/>
    <property type="match status" value="1"/>
</dbReference>
<dbReference type="OMA" id="LELYLMW"/>
<evidence type="ECO:0000313" key="4">
    <source>
        <dbReference type="Proteomes" id="UP000007800"/>
    </source>
</evidence>
<dbReference type="EMBL" id="GG673688">
    <property type="protein sequence ID" value="EER15152.1"/>
    <property type="molecule type" value="Genomic_DNA"/>
</dbReference>
<dbReference type="PANTHER" id="PTHR11571">
    <property type="entry name" value="GLUTATHIONE S-TRANSFERASE"/>
    <property type="match status" value="1"/>
</dbReference>
<gene>
    <name evidence="3" type="ORF">Pmar_PMAR023478</name>
</gene>
<dbReference type="Gene3D" id="3.40.30.10">
    <property type="entry name" value="Glutaredoxin"/>
    <property type="match status" value="1"/>
</dbReference>
<dbReference type="PROSITE" id="PS50405">
    <property type="entry name" value="GST_CTER"/>
    <property type="match status" value="1"/>
</dbReference>
<dbReference type="InterPro" id="IPR050213">
    <property type="entry name" value="GST_superfamily"/>
</dbReference>
<dbReference type="SFLD" id="SFLDS00019">
    <property type="entry name" value="Glutathione_Transferase_(cytos"/>
    <property type="match status" value="1"/>
</dbReference>
<dbReference type="InterPro" id="IPR036282">
    <property type="entry name" value="Glutathione-S-Trfase_C_sf"/>
</dbReference>
<dbReference type="Proteomes" id="UP000007800">
    <property type="component" value="Unassembled WGS sequence"/>
</dbReference>
<dbReference type="InterPro" id="IPR010987">
    <property type="entry name" value="Glutathione-S-Trfase_C-like"/>
</dbReference>
<dbReference type="PROSITE" id="PS50404">
    <property type="entry name" value="GST_NTER"/>
    <property type="match status" value="1"/>
</dbReference>
<dbReference type="InParanoid" id="C5KKP0"/>
<dbReference type="SUPFAM" id="SSF52833">
    <property type="entry name" value="Thioredoxin-like"/>
    <property type="match status" value="1"/>
</dbReference>
<evidence type="ECO:0000313" key="3">
    <source>
        <dbReference type="EMBL" id="EER15152.1"/>
    </source>
</evidence>
<dbReference type="Pfam" id="PF02798">
    <property type="entry name" value="GST_N"/>
    <property type="match status" value="1"/>
</dbReference>
<accession>C5KKP0</accession>
<feature type="domain" description="GST N-terminal" evidence="1">
    <location>
        <begin position="2"/>
        <end position="80"/>
    </location>
</feature>
<dbReference type="GeneID" id="9062035"/>
<name>C5KKP0_PERM5</name>
<dbReference type="PANTHER" id="PTHR11571:SF252">
    <property type="entry name" value="GLUTATHIONE S-TRANSFERASE"/>
    <property type="match status" value="1"/>
</dbReference>
<dbReference type="SFLD" id="SFLDG00363">
    <property type="entry name" value="AMPS_(cytGST):_Alpha-__Mu-__Pi"/>
    <property type="match status" value="1"/>
</dbReference>
<dbReference type="CDD" id="cd03039">
    <property type="entry name" value="GST_N_Sigma_like"/>
    <property type="match status" value="1"/>
</dbReference>
<dbReference type="Gene3D" id="1.20.1050.10">
    <property type="match status" value="1"/>
</dbReference>
<evidence type="ECO:0000259" key="1">
    <source>
        <dbReference type="PROSITE" id="PS50404"/>
    </source>
</evidence>
<evidence type="ECO:0000259" key="2">
    <source>
        <dbReference type="PROSITE" id="PS50405"/>
    </source>
</evidence>
<dbReference type="AlphaFoldDB" id="C5KKP0"/>
<dbReference type="GO" id="GO:0006749">
    <property type="term" value="P:glutathione metabolic process"/>
    <property type="evidence" value="ECO:0007669"/>
    <property type="project" value="TreeGrafter"/>
</dbReference>
<dbReference type="InterPro" id="IPR040079">
    <property type="entry name" value="Glutathione_S-Trfase"/>
</dbReference>
<dbReference type="InterPro" id="IPR036249">
    <property type="entry name" value="Thioredoxin-like_sf"/>
</dbReference>
<keyword evidence="3" id="KW-0808">Transferase</keyword>
<sequence length="211" mass="23733">MAEYTLHYFDVPGAAEPIRLAFAVSGIPFKDRRIPFAEFPAIKSEFPLGQVPVLELKDGTMITQGYAILRYVGSLNPSAGLYPQSDLMKRLRIDELMDMVKDTHVKLAATMKMDEEMKMKTRKALAEEEIPFVFGKLDEMIGDKKFATGGEMTIADLLLTNMMEVFTSGYIDGFPATLCDPYTNLQRVKSNLYADPRVVQWKEKREVGASS</sequence>
<dbReference type="Pfam" id="PF14497">
    <property type="entry name" value="GST_C_3"/>
    <property type="match status" value="1"/>
</dbReference>
<organism evidence="4">
    <name type="scientific">Perkinsus marinus (strain ATCC 50983 / TXsc)</name>
    <dbReference type="NCBI Taxonomy" id="423536"/>
    <lineage>
        <taxon>Eukaryota</taxon>
        <taxon>Sar</taxon>
        <taxon>Alveolata</taxon>
        <taxon>Perkinsozoa</taxon>
        <taxon>Perkinsea</taxon>
        <taxon>Perkinsida</taxon>
        <taxon>Perkinsidae</taxon>
        <taxon>Perkinsus</taxon>
    </lineage>
</organism>
<keyword evidence="4" id="KW-1185">Reference proteome</keyword>
<dbReference type="GO" id="GO:0004364">
    <property type="term" value="F:glutathione transferase activity"/>
    <property type="evidence" value="ECO:0007669"/>
    <property type="project" value="TreeGrafter"/>
</dbReference>
<dbReference type="InterPro" id="IPR004046">
    <property type="entry name" value="GST_C"/>
</dbReference>
<dbReference type="SUPFAM" id="SSF47616">
    <property type="entry name" value="GST C-terminal domain-like"/>
    <property type="match status" value="1"/>
</dbReference>
<dbReference type="OrthoDB" id="427189at2759"/>
<proteinExistence type="predicted"/>
<feature type="domain" description="GST C-terminal" evidence="2">
    <location>
        <begin position="86"/>
        <end position="210"/>
    </location>
</feature>